<comment type="caution">
    <text evidence="2">The sequence shown here is derived from an EMBL/GenBank/DDBJ whole genome shotgun (WGS) entry which is preliminary data.</text>
</comment>
<dbReference type="CDD" id="cd07313">
    <property type="entry name" value="terB_like_2"/>
    <property type="match status" value="1"/>
</dbReference>
<dbReference type="AlphaFoldDB" id="A0A4R2MBF3"/>
<organism evidence="2 3">
    <name type="scientific">Rubrivivax gelatinosus</name>
    <name type="common">Rhodocyclus gelatinosus</name>
    <name type="synonym">Rhodopseudomonas gelatinosa</name>
    <dbReference type="NCBI Taxonomy" id="28068"/>
    <lineage>
        <taxon>Bacteria</taxon>
        <taxon>Pseudomonadati</taxon>
        <taxon>Pseudomonadota</taxon>
        <taxon>Betaproteobacteria</taxon>
        <taxon>Burkholderiales</taxon>
        <taxon>Sphaerotilaceae</taxon>
        <taxon>Rubrivivax</taxon>
    </lineage>
</organism>
<feature type="domain" description="Co-chaperone DjlA N-terminal" evidence="1">
    <location>
        <begin position="28"/>
        <end position="144"/>
    </location>
</feature>
<dbReference type="SUPFAM" id="SSF158682">
    <property type="entry name" value="TerB-like"/>
    <property type="match status" value="1"/>
</dbReference>
<sequence>MLKTLKDLFDAVAPRRDAPARDDAHTLQLACAALLVEVMRSDPEISPAERAAVLATLRAQFALADDELERLVELAERAVAGASDLFGFTSAINEAWEMEQKIAIVEAMWRVAYADGVLGAHEQHLLWRIADLLHVPHGAYVHAKRRAREAAGA</sequence>
<name>A0A4R2MBF3_RUBGE</name>
<dbReference type="OrthoDB" id="5294347at2"/>
<proteinExistence type="predicted"/>
<gene>
    <name evidence="2" type="ORF">EV684_114162</name>
</gene>
<evidence type="ECO:0000313" key="2">
    <source>
        <dbReference type="EMBL" id="TCO99865.1"/>
    </source>
</evidence>
<protein>
    <submittedName>
        <fullName evidence="2">Putative tellurite resistance protein B-like protein</fullName>
    </submittedName>
</protein>
<dbReference type="RefSeq" id="WP_132649171.1">
    <property type="nucleotide sequence ID" value="NZ_CP181386.1"/>
</dbReference>
<dbReference type="Gene3D" id="1.10.3680.10">
    <property type="entry name" value="TerB-like"/>
    <property type="match status" value="1"/>
</dbReference>
<dbReference type="InterPro" id="IPR007791">
    <property type="entry name" value="DjlA_N"/>
</dbReference>
<reference evidence="2 3" key="1">
    <citation type="submission" date="2019-03" db="EMBL/GenBank/DDBJ databases">
        <title>Genomic Encyclopedia of Type Strains, Phase IV (KMG-IV): sequencing the most valuable type-strain genomes for metagenomic binning, comparative biology and taxonomic classification.</title>
        <authorList>
            <person name="Goeker M."/>
        </authorList>
    </citation>
    <scope>NUCLEOTIDE SEQUENCE [LARGE SCALE GENOMIC DNA]</scope>
    <source>
        <strain evidence="2 3">DSM 1709</strain>
    </source>
</reference>
<accession>A0A4R2MBF3</accession>
<evidence type="ECO:0000313" key="3">
    <source>
        <dbReference type="Proteomes" id="UP000295106"/>
    </source>
</evidence>
<evidence type="ECO:0000259" key="1">
    <source>
        <dbReference type="Pfam" id="PF05099"/>
    </source>
</evidence>
<dbReference type="Pfam" id="PF05099">
    <property type="entry name" value="TerB"/>
    <property type="match status" value="1"/>
</dbReference>
<dbReference type="GeneID" id="99685375"/>
<dbReference type="InterPro" id="IPR029024">
    <property type="entry name" value="TerB-like"/>
</dbReference>
<dbReference type="Proteomes" id="UP000295106">
    <property type="component" value="Unassembled WGS sequence"/>
</dbReference>
<dbReference type="EMBL" id="SLXD01000014">
    <property type="protein sequence ID" value="TCO99865.1"/>
    <property type="molecule type" value="Genomic_DNA"/>
</dbReference>